<feature type="transmembrane region" description="Helical" evidence="1">
    <location>
        <begin position="5"/>
        <end position="22"/>
    </location>
</feature>
<feature type="transmembrane region" description="Helical" evidence="1">
    <location>
        <begin position="28"/>
        <end position="47"/>
    </location>
</feature>
<keyword evidence="1" id="KW-0812">Transmembrane</keyword>
<evidence type="ECO:0000256" key="1">
    <source>
        <dbReference type="SAM" id="Phobius"/>
    </source>
</evidence>
<dbReference type="RefSeq" id="WP_014744102.1">
    <property type="nucleotide sequence ID" value="NC_017956.1"/>
</dbReference>
<proteinExistence type="predicted"/>
<reference evidence="2 3" key="1">
    <citation type="journal article" date="2012" name="J. Am. Chem. Soc.">
        <title>Bacterial biosynthesis and maturation of the didemnin anti-cancer agents.</title>
        <authorList>
            <person name="Xu Y."/>
            <person name="Kersten R.D."/>
            <person name="Nam S.J."/>
            <person name="Lu L."/>
            <person name="Al-Suwailem A.M."/>
            <person name="Zheng H."/>
            <person name="Fenical W."/>
            <person name="Dorrestein P.C."/>
            <person name="Moore B.S."/>
            <person name="Qian P.Y."/>
        </authorList>
    </citation>
    <scope>NUCLEOTIDE SEQUENCE [LARGE SCALE GENOMIC DNA]</scope>
    <source>
        <strain evidence="2 3">KA081020-065</strain>
    </source>
</reference>
<keyword evidence="3" id="KW-1185">Reference proteome</keyword>
<accession>I3TI34</accession>
<dbReference type="STRING" id="1110502.TMO_0583"/>
<keyword evidence="1" id="KW-1133">Transmembrane helix</keyword>
<dbReference type="KEGG" id="tmo:TMO_0583"/>
<dbReference type="EMBL" id="CP003236">
    <property type="protein sequence ID" value="AFK52422.1"/>
    <property type="molecule type" value="Genomic_DNA"/>
</dbReference>
<dbReference type="HOGENOM" id="CLU_3104954_0_0_5"/>
<protein>
    <submittedName>
        <fullName evidence="2">Uncharacterized protein</fullName>
    </submittedName>
</protein>
<dbReference type="Proteomes" id="UP000005258">
    <property type="component" value="Chromosome"/>
</dbReference>
<dbReference type="AlphaFoldDB" id="I3TI34"/>
<organism evidence="2 3">
    <name type="scientific">Tistrella mobilis (strain KA081020-065)</name>
    <dbReference type="NCBI Taxonomy" id="1110502"/>
    <lineage>
        <taxon>Bacteria</taxon>
        <taxon>Pseudomonadati</taxon>
        <taxon>Pseudomonadota</taxon>
        <taxon>Alphaproteobacteria</taxon>
        <taxon>Geminicoccales</taxon>
        <taxon>Geminicoccaceae</taxon>
        <taxon>Tistrella</taxon>
    </lineage>
</organism>
<evidence type="ECO:0000313" key="3">
    <source>
        <dbReference type="Proteomes" id="UP000005258"/>
    </source>
</evidence>
<gene>
    <name evidence="2" type="ordered locus">TMO_0583</name>
</gene>
<keyword evidence="1" id="KW-0472">Membrane</keyword>
<dbReference type="GeneID" id="97240398"/>
<name>I3TI34_TISMK</name>
<evidence type="ECO:0000313" key="2">
    <source>
        <dbReference type="EMBL" id="AFK52422.1"/>
    </source>
</evidence>
<sequence>MKTYLIVMAPVLLGILLLGLSVGAVDWLSVVVVVAIMTVLFAFTMWYRPRR</sequence>